<name>A0A9N9QCH0_9HELO</name>
<sequence>MSNFYTSIPECYNEGGMENLDLVGTNILRIRCGTGGETAYAPNPTLNPWYVSLGTPYEKMQLQNWMNQPGNIPTHKKKFSIDNPHSTETGSRRAANGRKWRSSGVDCEYQGIPQS</sequence>
<protein>
    <submittedName>
        <fullName evidence="2">Uncharacterized protein</fullName>
    </submittedName>
</protein>
<dbReference type="EMBL" id="CAJVRM010000607">
    <property type="protein sequence ID" value="CAG8982366.1"/>
    <property type="molecule type" value="Genomic_DNA"/>
</dbReference>
<feature type="region of interest" description="Disordered" evidence="1">
    <location>
        <begin position="68"/>
        <end position="102"/>
    </location>
</feature>
<gene>
    <name evidence="2" type="ORF">HYALB_00007488</name>
</gene>
<evidence type="ECO:0000313" key="2">
    <source>
        <dbReference type="EMBL" id="CAG8982366.1"/>
    </source>
</evidence>
<dbReference type="AlphaFoldDB" id="A0A9N9QCH0"/>
<proteinExistence type="predicted"/>
<dbReference type="Proteomes" id="UP000701801">
    <property type="component" value="Unassembled WGS sequence"/>
</dbReference>
<reference evidence="2" key="1">
    <citation type="submission" date="2021-07" db="EMBL/GenBank/DDBJ databases">
        <authorList>
            <person name="Durling M."/>
        </authorList>
    </citation>
    <scope>NUCLEOTIDE SEQUENCE</scope>
</reference>
<comment type="caution">
    <text evidence="2">The sequence shown here is derived from an EMBL/GenBank/DDBJ whole genome shotgun (WGS) entry which is preliminary data.</text>
</comment>
<keyword evidence="3" id="KW-1185">Reference proteome</keyword>
<accession>A0A9N9QCH0</accession>
<evidence type="ECO:0000256" key="1">
    <source>
        <dbReference type="SAM" id="MobiDB-lite"/>
    </source>
</evidence>
<evidence type="ECO:0000313" key="3">
    <source>
        <dbReference type="Proteomes" id="UP000701801"/>
    </source>
</evidence>
<organism evidence="2 3">
    <name type="scientific">Hymenoscyphus albidus</name>
    <dbReference type="NCBI Taxonomy" id="595503"/>
    <lineage>
        <taxon>Eukaryota</taxon>
        <taxon>Fungi</taxon>
        <taxon>Dikarya</taxon>
        <taxon>Ascomycota</taxon>
        <taxon>Pezizomycotina</taxon>
        <taxon>Leotiomycetes</taxon>
        <taxon>Helotiales</taxon>
        <taxon>Helotiaceae</taxon>
        <taxon>Hymenoscyphus</taxon>
    </lineage>
</organism>